<organism evidence="1">
    <name type="scientific">Salmonella enterica</name>
    <name type="common">Salmonella choleraesuis</name>
    <dbReference type="NCBI Taxonomy" id="28901"/>
    <lineage>
        <taxon>Bacteria</taxon>
        <taxon>Pseudomonadati</taxon>
        <taxon>Pseudomonadota</taxon>
        <taxon>Gammaproteobacteria</taxon>
        <taxon>Enterobacterales</taxon>
        <taxon>Enterobacteriaceae</taxon>
        <taxon>Salmonella</taxon>
    </lineage>
</organism>
<dbReference type="AlphaFoldDB" id="A0A760GI40"/>
<dbReference type="EMBL" id="DAAXTA010000007">
    <property type="protein sequence ID" value="HAG2458423.1"/>
    <property type="molecule type" value="Genomic_DNA"/>
</dbReference>
<evidence type="ECO:0000313" key="1">
    <source>
        <dbReference type="EMBL" id="HAG2458423.1"/>
    </source>
</evidence>
<protein>
    <submittedName>
        <fullName evidence="1">Uncharacterized protein</fullName>
    </submittedName>
</protein>
<reference evidence="1" key="2">
    <citation type="submission" date="2020-02" db="EMBL/GenBank/DDBJ databases">
        <authorList>
            <consortium name="NCBI Pathogen Detection Project"/>
        </authorList>
    </citation>
    <scope>NUCLEOTIDE SEQUENCE</scope>
    <source>
        <strain evidence="1">MA.CK_03/00008112</strain>
    </source>
</reference>
<comment type="caution">
    <text evidence="1">The sequence shown here is derived from an EMBL/GenBank/DDBJ whole genome shotgun (WGS) entry which is preliminary data.</text>
</comment>
<proteinExistence type="predicted"/>
<accession>A0A760GI40</accession>
<sequence>MDKKLTWFTIGSIVNINDFVDENKGGLESKMLVRVKHLGGHEQIYVYAGLNKLEATKDELISFFFVADESDNYYEIVEVI</sequence>
<gene>
    <name evidence="1" type="ORF">G8W68_002461</name>
</gene>
<name>A0A760GI40_SALER</name>
<reference evidence="1" key="1">
    <citation type="journal article" date="2018" name="Genome Biol.">
        <title>SKESA: strategic k-mer extension for scrupulous assemblies.</title>
        <authorList>
            <person name="Souvorov A."/>
            <person name="Agarwala R."/>
            <person name="Lipman D.J."/>
        </authorList>
    </citation>
    <scope>NUCLEOTIDE SEQUENCE</scope>
    <source>
        <strain evidence="1">MA.CK_03/00008112</strain>
    </source>
</reference>